<dbReference type="PANTHER" id="PTHR42877">
    <property type="entry name" value="L-ORNITHINE N(5)-MONOOXYGENASE-RELATED"/>
    <property type="match status" value="1"/>
</dbReference>
<protein>
    <recommendedName>
        <fullName evidence="7">Flavin-containing monooxygenase</fullName>
    </recommendedName>
</protein>
<gene>
    <name evidence="5" type="ORF">OHK93_006368</name>
</gene>
<dbReference type="GO" id="GO:0004499">
    <property type="term" value="F:N,N-dimethylaniline monooxygenase activity"/>
    <property type="evidence" value="ECO:0007669"/>
    <property type="project" value="InterPro"/>
</dbReference>
<keyword evidence="2" id="KW-0285">Flavoprotein</keyword>
<keyword evidence="3" id="KW-0274">FAD</keyword>
<dbReference type="InterPro" id="IPR020946">
    <property type="entry name" value="Flavin_mOase-like"/>
</dbReference>
<dbReference type="InterPro" id="IPR036188">
    <property type="entry name" value="FAD/NAD-bd_sf"/>
</dbReference>
<dbReference type="Pfam" id="PF00743">
    <property type="entry name" value="FMO-like"/>
    <property type="match status" value="1"/>
</dbReference>
<dbReference type="InterPro" id="IPR051209">
    <property type="entry name" value="FAD-bind_Monooxygenase_sf"/>
</dbReference>
<reference evidence="5" key="1">
    <citation type="journal article" date="2023" name="Genome Biol. Evol.">
        <title>First Whole Genome Sequence and Flow Cytometry Genome Size Data for the Lichen-Forming Fungus Ramalina farinacea (Ascomycota).</title>
        <authorList>
            <person name="Llewellyn T."/>
            <person name="Mian S."/>
            <person name="Hill R."/>
            <person name="Leitch I.J."/>
            <person name="Gaya E."/>
        </authorList>
    </citation>
    <scope>NUCLEOTIDE SEQUENCE</scope>
    <source>
        <strain evidence="5">LIQ254RAFAR</strain>
    </source>
</reference>
<dbReference type="GO" id="GO:0050660">
    <property type="term" value="F:flavin adenine dinucleotide binding"/>
    <property type="evidence" value="ECO:0007669"/>
    <property type="project" value="InterPro"/>
</dbReference>
<dbReference type="PANTHER" id="PTHR42877:SF4">
    <property type="entry name" value="FAD_NAD(P)-BINDING DOMAIN-CONTAINING PROTEIN-RELATED"/>
    <property type="match status" value="1"/>
</dbReference>
<dbReference type="Proteomes" id="UP001161017">
    <property type="component" value="Unassembled WGS sequence"/>
</dbReference>
<dbReference type="GO" id="GO:0050661">
    <property type="term" value="F:NADP binding"/>
    <property type="evidence" value="ECO:0007669"/>
    <property type="project" value="InterPro"/>
</dbReference>
<comment type="caution">
    <text evidence="5">The sequence shown here is derived from an EMBL/GenBank/DDBJ whole genome shotgun (WGS) entry which is preliminary data.</text>
</comment>
<evidence type="ECO:0000256" key="4">
    <source>
        <dbReference type="ARBA" id="ARBA00023002"/>
    </source>
</evidence>
<evidence type="ECO:0000256" key="3">
    <source>
        <dbReference type="ARBA" id="ARBA00022827"/>
    </source>
</evidence>
<dbReference type="AlphaFoldDB" id="A0AA43QMP7"/>
<accession>A0AA43QMP7</accession>
<keyword evidence="4" id="KW-0560">Oxidoreductase</keyword>
<organism evidence="5 6">
    <name type="scientific">Ramalina farinacea</name>
    <dbReference type="NCBI Taxonomy" id="258253"/>
    <lineage>
        <taxon>Eukaryota</taxon>
        <taxon>Fungi</taxon>
        <taxon>Dikarya</taxon>
        <taxon>Ascomycota</taxon>
        <taxon>Pezizomycotina</taxon>
        <taxon>Lecanoromycetes</taxon>
        <taxon>OSLEUM clade</taxon>
        <taxon>Lecanoromycetidae</taxon>
        <taxon>Lecanorales</taxon>
        <taxon>Lecanorineae</taxon>
        <taxon>Ramalinaceae</taxon>
        <taxon>Ramalina</taxon>
    </lineage>
</organism>
<comment type="similarity">
    <text evidence="1">Belongs to the FAD-binding monooxygenase family.</text>
</comment>
<proteinExistence type="inferred from homology"/>
<evidence type="ECO:0000313" key="6">
    <source>
        <dbReference type="Proteomes" id="UP001161017"/>
    </source>
</evidence>
<evidence type="ECO:0000256" key="1">
    <source>
        <dbReference type="ARBA" id="ARBA00010139"/>
    </source>
</evidence>
<dbReference type="SUPFAM" id="SSF51905">
    <property type="entry name" value="FAD/NAD(P)-binding domain"/>
    <property type="match status" value="2"/>
</dbReference>
<evidence type="ECO:0008006" key="7">
    <source>
        <dbReference type="Google" id="ProtNLM"/>
    </source>
</evidence>
<name>A0AA43QMP7_9LECA</name>
<evidence type="ECO:0000256" key="2">
    <source>
        <dbReference type="ARBA" id="ARBA00022630"/>
    </source>
</evidence>
<dbReference type="Gene3D" id="3.50.50.60">
    <property type="entry name" value="FAD/NAD(P)-binding domain"/>
    <property type="match status" value="2"/>
</dbReference>
<dbReference type="EMBL" id="JAPUFD010000005">
    <property type="protein sequence ID" value="MDI1487100.1"/>
    <property type="molecule type" value="Genomic_DNA"/>
</dbReference>
<evidence type="ECO:0000313" key="5">
    <source>
        <dbReference type="EMBL" id="MDI1487100.1"/>
    </source>
</evidence>
<keyword evidence="6" id="KW-1185">Reference proteome</keyword>
<sequence>MVHEKQCPSTAPYGRNNNSPGVIIVGAGLAGNRDFIILEKGSQVGGTWNDNVFPGCCCDVLSHLYSYSFEPNPHWSREYPGQEEIREYIIGVAHKWGLYKHVRFNSQVEEARWNERTNKWQVNIKRLGGTEREIAEVYHATADFLISAVGQLSRPRYPDIKGLDTFEGKIMHSARWDWDYDLRNARVGVIGTGATAAQIIPEVAKHAGQLEVFQRTPTYVMPRHDEPISPSRQAMYKYLPFARRRYRAALMDFRESAFEGSFDPTGGKHQMVTTISQNHMLSQLPGPDYAELRRQLSPDYPFSCKRIIVSDDLYPAFTRRNVHLDTRRIAEITSSGVTMQDGTHHALDLLILATGFHANEFLQPIRIIGRNSASLSFIWSKGAFAHLGMTVPALPNFAMLYGPNTNLAYNSEILQIEAQSMYIQRLIRAVLASKTATSTSHAIEEGKKCKKGIAITPKFDVTEEYNEKLQDVLSKSTYANPACTSWFKNENGKIINNWSGSAVDYQKRVCFLDWGDYDVEGEGSEEVQKRGVERWSRIVEETQVDGEWLKIGAAWLGLVVMGGIWQLADGGVGRLIGL</sequence>